<dbReference type="Gene3D" id="1.10.630.10">
    <property type="entry name" value="Cytochrome P450"/>
    <property type="match status" value="1"/>
</dbReference>
<evidence type="ECO:0000313" key="7">
    <source>
        <dbReference type="EMBL" id="KAH6589114.1"/>
    </source>
</evidence>
<evidence type="ECO:0000256" key="3">
    <source>
        <dbReference type="ARBA" id="ARBA00022723"/>
    </source>
</evidence>
<comment type="similarity">
    <text evidence="1">Belongs to the cytochrome P450 family.</text>
</comment>
<dbReference type="PRINTS" id="PR00463">
    <property type="entry name" value="EP450I"/>
</dbReference>
<evidence type="ECO:0000256" key="5">
    <source>
        <dbReference type="ARBA" id="ARBA00023004"/>
    </source>
</evidence>
<evidence type="ECO:0000256" key="1">
    <source>
        <dbReference type="ARBA" id="ARBA00010617"/>
    </source>
</evidence>
<evidence type="ECO:0000256" key="6">
    <source>
        <dbReference type="ARBA" id="ARBA00023033"/>
    </source>
</evidence>
<dbReference type="InterPro" id="IPR036396">
    <property type="entry name" value="Cyt_P450_sf"/>
</dbReference>
<dbReference type="PANTHER" id="PTHR24291">
    <property type="entry name" value="CYTOCHROME P450 FAMILY 4"/>
    <property type="match status" value="1"/>
</dbReference>
<keyword evidence="4" id="KW-0560">Oxidoreductase</keyword>
<keyword evidence="6" id="KW-0503">Monooxygenase</keyword>
<evidence type="ECO:0000313" key="8">
    <source>
        <dbReference type="Proteomes" id="UP001648503"/>
    </source>
</evidence>
<dbReference type="Proteomes" id="UP001648503">
    <property type="component" value="Unassembled WGS sequence"/>
</dbReference>
<organism evidence="7 8">
    <name type="scientific">Batrachochytrium salamandrivorans</name>
    <dbReference type="NCBI Taxonomy" id="1357716"/>
    <lineage>
        <taxon>Eukaryota</taxon>
        <taxon>Fungi</taxon>
        <taxon>Fungi incertae sedis</taxon>
        <taxon>Chytridiomycota</taxon>
        <taxon>Chytridiomycota incertae sedis</taxon>
        <taxon>Chytridiomycetes</taxon>
        <taxon>Rhizophydiales</taxon>
        <taxon>Rhizophydiales incertae sedis</taxon>
        <taxon>Batrachochytrium</taxon>
    </lineage>
</organism>
<dbReference type="InterPro" id="IPR050196">
    <property type="entry name" value="Cytochrome_P450_Monoox"/>
</dbReference>
<keyword evidence="2" id="KW-0349">Heme</keyword>
<evidence type="ECO:0008006" key="9">
    <source>
        <dbReference type="Google" id="ProtNLM"/>
    </source>
</evidence>
<dbReference type="SUPFAM" id="SSF48264">
    <property type="entry name" value="Cytochrome P450"/>
    <property type="match status" value="1"/>
</dbReference>
<protein>
    <recommendedName>
        <fullName evidence="9">Cytochrome P450</fullName>
    </recommendedName>
</protein>
<dbReference type="PANTHER" id="PTHR24291:SF50">
    <property type="entry name" value="BIFUNCTIONAL ALBAFLAVENONE MONOOXYGENASE_TERPENE SYNTHASE"/>
    <property type="match status" value="1"/>
</dbReference>
<comment type="caution">
    <text evidence="7">The sequence shown here is derived from an EMBL/GenBank/DDBJ whole genome shotgun (WGS) entry which is preliminary data.</text>
</comment>
<accession>A0ABQ8EZI7</accession>
<sequence length="754" mass="86115">MFDEAIRAVLSCLSTSADYVVGTMPSLSYSLTLLQKHPISAITASMFGMLLFYPWLFPSRIPKGVPSPPSWPIFGSFLLLLPYSRENKTHVFFANMTDTYGPIWHLKGLDRDVIIVSDSDSVHRLLTSSSEIVRPNKLQEAAQTLFKHALFVLPSGPVWKKHRKLLQPAFGPVHLRFALRVSNEVTDAAVKIINDGIESSKSDSFVVDIHKLMTAMSLDVIGQVALKKNFKAIYSLESKDQDEVYHSFAKMMMLVQRRVFISPYIWYFSGLHNNAPLVKAVSEHAICMVREIIKERLLARSSSDEDMTKEPFNMDVIDRLLLSMGDEQGLTVDEVTDEIIGFILAGHETTANTITFIFFALCQNPHVQEKLAAEIKEVYTKLNGDITMENIMQFKYLDCVIKEAQRRYSVVQQVPRISATDIDLLGYKFKAGTLFLLRIADIHRNEHYWKDPLKFYPERWEEPCKPGTFIPFGNGPFVCIGQKMALLEIRMMVIHLLREFSFELVSGQKLEVSTSITHGFKDGLEVKATRHNDVFTLNVQGQLVRSQRWFWSRRTKQLYRNRYWLTPQVRPKTVKQRHSFALMETLRTCGDSASLQKYVTRQLLDTSGFFKDPSFDQSRAHGTRYLMLARMDALWTARKAIQIGILVDTHPFSVDHCILCDQQLLSTSIAHLVVECEQVTGHRIQSGLVPAIQKSRLRLLGRALDPGVENVYTWLRGGVLNGEADLDQRGWTGLWSMNLWGRGMIIGRWQQRVS</sequence>
<keyword evidence="5" id="KW-0408">Iron</keyword>
<evidence type="ECO:0000256" key="4">
    <source>
        <dbReference type="ARBA" id="ARBA00023002"/>
    </source>
</evidence>
<dbReference type="Pfam" id="PF00067">
    <property type="entry name" value="p450"/>
    <property type="match status" value="1"/>
</dbReference>
<proteinExistence type="inferred from homology"/>
<evidence type="ECO:0000256" key="2">
    <source>
        <dbReference type="ARBA" id="ARBA00022617"/>
    </source>
</evidence>
<keyword evidence="8" id="KW-1185">Reference proteome</keyword>
<dbReference type="InterPro" id="IPR002401">
    <property type="entry name" value="Cyt_P450_E_grp-I"/>
</dbReference>
<dbReference type="EMBL" id="JAFCIX010000475">
    <property type="protein sequence ID" value="KAH6589114.1"/>
    <property type="molecule type" value="Genomic_DNA"/>
</dbReference>
<reference evidence="7 8" key="1">
    <citation type="submission" date="2021-02" db="EMBL/GenBank/DDBJ databases">
        <title>Variation within the Batrachochytrium salamandrivorans European outbreak.</title>
        <authorList>
            <person name="Kelly M."/>
            <person name="Pasmans F."/>
            <person name="Shea T.P."/>
            <person name="Munoz J.F."/>
            <person name="Carranza S."/>
            <person name="Cuomo C.A."/>
            <person name="Martel A."/>
        </authorList>
    </citation>
    <scope>NUCLEOTIDE SEQUENCE [LARGE SCALE GENOMIC DNA]</scope>
    <source>
        <strain evidence="7 8">AMFP18/2</strain>
    </source>
</reference>
<gene>
    <name evidence="7" type="ORF">BASA50_010280</name>
</gene>
<dbReference type="PRINTS" id="PR00385">
    <property type="entry name" value="P450"/>
</dbReference>
<name>A0ABQ8EZI7_9FUNG</name>
<dbReference type="InterPro" id="IPR001128">
    <property type="entry name" value="Cyt_P450"/>
</dbReference>
<keyword evidence="3" id="KW-0479">Metal-binding</keyword>